<proteinExistence type="predicted"/>
<evidence type="ECO:0000313" key="3">
    <source>
        <dbReference type="Proteomes" id="UP000198921"/>
    </source>
</evidence>
<name>A0A1H3G545_9ACTN</name>
<dbReference type="EMBL" id="FNOT01000004">
    <property type="protein sequence ID" value="SDX98453.1"/>
    <property type="molecule type" value="Genomic_DNA"/>
</dbReference>
<keyword evidence="1" id="KW-0812">Transmembrane</keyword>
<accession>A0A1H3G545</accession>
<organism evidence="2 3">
    <name type="scientific">Geodermatophilus africanus</name>
    <dbReference type="NCBI Taxonomy" id="1137993"/>
    <lineage>
        <taxon>Bacteria</taxon>
        <taxon>Bacillati</taxon>
        <taxon>Actinomycetota</taxon>
        <taxon>Actinomycetes</taxon>
        <taxon>Geodermatophilales</taxon>
        <taxon>Geodermatophilaceae</taxon>
        <taxon>Geodermatophilus</taxon>
    </lineage>
</organism>
<keyword evidence="3" id="KW-1185">Reference proteome</keyword>
<gene>
    <name evidence="2" type="ORF">SAMN05660209_01741</name>
</gene>
<protein>
    <submittedName>
        <fullName evidence="2">Uncharacterized protein</fullName>
    </submittedName>
</protein>
<dbReference type="OrthoDB" id="9944559at2"/>
<keyword evidence="1" id="KW-0472">Membrane</keyword>
<keyword evidence="1" id="KW-1133">Transmembrane helix</keyword>
<dbReference type="Proteomes" id="UP000198921">
    <property type="component" value="Unassembled WGS sequence"/>
</dbReference>
<reference evidence="3" key="1">
    <citation type="submission" date="2016-10" db="EMBL/GenBank/DDBJ databases">
        <authorList>
            <person name="Varghese N."/>
            <person name="Submissions S."/>
        </authorList>
    </citation>
    <scope>NUCLEOTIDE SEQUENCE [LARGE SCALE GENOMIC DNA]</scope>
    <source>
        <strain evidence="3">DSM 45422</strain>
    </source>
</reference>
<feature type="transmembrane region" description="Helical" evidence="1">
    <location>
        <begin position="6"/>
        <end position="27"/>
    </location>
</feature>
<evidence type="ECO:0000313" key="2">
    <source>
        <dbReference type="EMBL" id="SDX98453.1"/>
    </source>
</evidence>
<sequence length="71" mass="7958">MSGAAGWWLVVGVLVAYAGACWGLLVWQRRAIRRTFQRLDDSIDRLTAHLDVLMTRLDGPSADGRGWTERS</sequence>
<dbReference type="RefSeq" id="WP_091153768.1">
    <property type="nucleotide sequence ID" value="NZ_FNOT01000004.1"/>
</dbReference>
<evidence type="ECO:0000256" key="1">
    <source>
        <dbReference type="SAM" id="Phobius"/>
    </source>
</evidence>
<dbReference type="AlphaFoldDB" id="A0A1H3G545"/>